<dbReference type="Proteomes" id="UP000663874">
    <property type="component" value="Unassembled WGS sequence"/>
</dbReference>
<dbReference type="AlphaFoldDB" id="A0A819WU13"/>
<reference evidence="1" key="1">
    <citation type="submission" date="2021-02" db="EMBL/GenBank/DDBJ databases">
        <authorList>
            <person name="Nowell W R."/>
        </authorList>
    </citation>
    <scope>NUCLEOTIDE SEQUENCE</scope>
</reference>
<proteinExistence type="predicted"/>
<feature type="non-terminal residue" evidence="1">
    <location>
        <position position="34"/>
    </location>
</feature>
<protein>
    <submittedName>
        <fullName evidence="1">Uncharacterized protein</fullName>
    </submittedName>
</protein>
<sequence length="34" mass="3505">MILASFASAFSVMSVASPLLDLAIVDALRLTAPL</sequence>
<organism evidence="1 2">
    <name type="scientific">Rotaria sordida</name>
    <dbReference type="NCBI Taxonomy" id="392033"/>
    <lineage>
        <taxon>Eukaryota</taxon>
        <taxon>Metazoa</taxon>
        <taxon>Spiralia</taxon>
        <taxon>Gnathifera</taxon>
        <taxon>Rotifera</taxon>
        <taxon>Eurotatoria</taxon>
        <taxon>Bdelloidea</taxon>
        <taxon>Philodinida</taxon>
        <taxon>Philodinidae</taxon>
        <taxon>Rotaria</taxon>
    </lineage>
</organism>
<name>A0A819WU13_9BILA</name>
<gene>
    <name evidence="1" type="ORF">FNK824_LOCUS32673</name>
</gene>
<accession>A0A819WU13</accession>
<dbReference type="EMBL" id="CAJOBE010011371">
    <property type="protein sequence ID" value="CAF4129469.1"/>
    <property type="molecule type" value="Genomic_DNA"/>
</dbReference>
<comment type="caution">
    <text evidence="1">The sequence shown here is derived from an EMBL/GenBank/DDBJ whole genome shotgun (WGS) entry which is preliminary data.</text>
</comment>
<evidence type="ECO:0000313" key="1">
    <source>
        <dbReference type="EMBL" id="CAF4129469.1"/>
    </source>
</evidence>
<evidence type="ECO:0000313" key="2">
    <source>
        <dbReference type="Proteomes" id="UP000663874"/>
    </source>
</evidence>